<dbReference type="AlphaFoldDB" id="A0A0B6Z2Y9"/>
<sequence length="79" mass="8789">VVKIRSNRQSSNNQRTLPPITILNSQTINVVDASLPNSLIALNTHMPRAIDPCQPLEVGNPNRRHPFIPQLAILDFSKP</sequence>
<gene>
    <name evidence="1" type="primary">ORF44091</name>
</gene>
<dbReference type="EMBL" id="HACG01015200">
    <property type="protein sequence ID" value="CEK62065.1"/>
    <property type="molecule type" value="Transcribed_RNA"/>
</dbReference>
<evidence type="ECO:0000313" key="1">
    <source>
        <dbReference type="EMBL" id="CEK62065.1"/>
    </source>
</evidence>
<reference evidence="1" key="1">
    <citation type="submission" date="2014-12" db="EMBL/GenBank/DDBJ databases">
        <title>Insight into the proteome of Arion vulgaris.</title>
        <authorList>
            <person name="Aradska J."/>
            <person name="Bulat T."/>
            <person name="Smidak R."/>
            <person name="Sarate P."/>
            <person name="Gangsoo J."/>
            <person name="Sialana F."/>
            <person name="Bilban M."/>
            <person name="Lubec G."/>
        </authorList>
    </citation>
    <scope>NUCLEOTIDE SEQUENCE</scope>
    <source>
        <tissue evidence="1">Skin</tissue>
    </source>
</reference>
<accession>A0A0B6Z2Y9</accession>
<feature type="non-terminal residue" evidence="1">
    <location>
        <position position="1"/>
    </location>
</feature>
<name>A0A0B6Z2Y9_9EUPU</name>
<protein>
    <submittedName>
        <fullName evidence="1">Uncharacterized protein</fullName>
    </submittedName>
</protein>
<organism evidence="1">
    <name type="scientific">Arion vulgaris</name>
    <dbReference type="NCBI Taxonomy" id="1028688"/>
    <lineage>
        <taxon>Eukaryota</taxon>
        <taxon>Metazoa</taxon>
        <taxon>Spiralia</taxon>
        <taxon>Lophotrochozoa</taxon>
        <taxon>Mollusca</taxon>
        <taxon>Gastropoda</taxon>
        <taxon>Heterobranchia</taxon>
        <taxon>Euthyneura</taxon>
        <taxon>Panpulmonata</taxon>
        <taxon>Eupulmonata</taxon>
        <taxon>Stylommatophora</taxon>
        <taxon>Helicina</taxon>
        <taxon>Arionoidea</taxon>
        <taxon>Arionidae</taxon>
        <taxon>Arion</taxon>
    </lineage>
</organism>
<proteinExistence type="predicted"/>